<gene>
    <name evidence="1" type="ORF">HMPREF0201_03591</name>
</gene>
<dbReference type="Proteomes" id="UP000014585">
    <property type="component" value="Unassembled WGS sequence"/>
</dbReference>
<evidence type="ECO:0000313" key="1">
    <source>
        <dbReference type="EMBL" id="EPF14924.1"/>
    </source>
</evidence>
<proteinExistence type="predicted"/>
<protein>
    <submittedName>
        <fullName evidence="1">Uncharacterized protein</fullName>
    </submittedName>
</protein>
<evidence type="ECO:0000313" key="2">
    <source>
        <dbReference type="Proteomes" id="UP000014585"/>
    </source>
</evidence>
<name>S3JNV1_9ENTR</name>
<dbReference type="Pfam" id="PF21830">
    <property type="entry name" value="DUF6890"/>
    <property type="match status" value="1"/>
</dbReference>
<accession>S3JNV1</accession>
<organism evidence="1 2">
    <name type="scientific">Cedecea davisae DSM 4568</name>
    <dbReference type="NCBI Taxonomy" id="566551"/>
    <lineage>
        <taxon>Bacteria</taxon>
        <taxon>Pseudomonadati</taxon>
        <taxon>Pseudomonadota</taxon>
        <taxon>Gammaproteobacteria</taxon>
        <taxon>Enterobacterales</taxon>
        <taxon>Enterobacteriaceae</taxon>
        <taxon>Cedecea</taxon>
    </lineage>
</organism>
<comment type="caution">
    <text evidence="1">The sequence shown here is derived from an EMBL/GenBank/DDBJ whole genome shotgun (WGS) entry which is preliminary data.</text>
</comment>
<dbReference type="RefSeq" id="WP_016537854.1">
    <property type="nucleotide sequence ID" value="NZ_KE161030.1"/>
</dbReference>
<sequence length="46" mass="5185">MRRYWLPGEGDDPDSIAAAIWLDNRHWEYLRKATAGGIALALNGDK</sequence>
<dbReference type="InterPro" id="IPR054184">
    <property type="entry name" value="DUF6890"/>
</dbReference>
<reference evidence="1 2" key="1">
    <citation type="submission" date="2013-04" db="EMBL/GenBank/DDBJ databases">
        <authorList>
            <person name="Weinstock G."/>
            <person name="Sodergren E."/>
            <person name="Lobos E.A."/>
            <person name="Fulton L."/>
            <person name="Fulton R."/>
            <person name="Courtney L."/>
            <person name="Fronick C."/>
            <person name="O'Laughlin M."/>
            <person name="Godfrey J."/>
            <person name="Wilson R.M."/>
            <person name="Miner T."/>
            <person name="Farmer C."/>
            <person name="Delehaunty K."/>
            <person name="Cordes M."/>
            <person name="Minx P."/>
            <person name="Tomlinson C."/>
            <person name="Chen J."/>
            <person name="Wollam A."/>
            <person name="Pepin K.H."/>
            <person name="Palsikar V.B."/>
            <person name="Zhang X."/>
            <person name="Suruliraj S."/>
            <person name="Perna N.T."/>
            <person name="Plunkett G."/>
            <person name="Warren W."/>
            <person name="Mitreva M."/>
            <person name="Mardis E.R."/>
            <person name="Wilson R.K."/>
        </authorList>
    </citation>
    <scope>NUCLEOTIDE SEQUENCE [LARGE SCALE GENOMIC DNA]</scope>
    <source>
        <strain evidence="1 2">DSM 4568</strain>
    </source>
</reference>
<dbReference type="HOGENOM" id="CLU_210370_1_0_6"/>
<dbReference type="EMBL" id="ATDT01000032">
    <property type="protein sequence ID" value="EPF14924.1"/>
    <property type="molecule type" value="Genomic_DNA"/>
</dbReference>
<dbReference type="PATRIC" id="fig|566551.4.peg.3276"/>
<dbReference type="AlphaFoldDB" id="S3JNV1"/>
<dbReference type="STRING" id="566551.HMPREF0201_03591"/>